<feature type="chain" id="PRO_5042074341" evidence="1">
    <location>
        <begin position="28"/>
        <end position="158"/>
    </location>
</feature>
<accession>A0AAD4JCT6</accession>
<evidence type="ECO:0000313" key="3">
    <source>
        <dbReference type="Proteomes" id="UP001190926"/>
    </source>
</evidence>
<name>A0AAD4JCT6_PERFH</name>
<keyword evidence="1" id="KW-0732">Signal</keyword>
<gene>
    <name evidence="2" type="ORF">C2S53_014550</name>
</gene>
<evidence type="ECO:0000313" key="2">
    <source>
        <dbReference type="EMBL" id="KAH6831377.1"/>
    </source>
</evidence>
<dbReference type="EMBL" id="SDAM02000091">
    <property type="protein sequence ID" value="KAH6831377.1"/>
    <property type="molecule type" value="Genomic_DNA"/>
</dbReference>
<reference evidence="2 3" key="1">
    <citation type="journal article" date="2021" name="Nat. Commun.">
        <title>Incipient diploidization of the medicinal plant Perilla within 10,000 years.</title>
        <authorList>
            <person name="Zhang Y."/>
            <person name="Shen Q."/>
            <person name="Leng L."/>
            <person name="Zhang D."/>
            <person name="Chen S."/>
            <person name="Shi Y."/>
            <person name="Ning Z."/>
            <person name="Chen S."/>
        </authorList>
    </citation>
    <scope>NUCLEOTIDE SEQUENCE [LARGE SCALE GENOMIC DNA]</scope>
    <source>
        <strain evidence="3">cv. PC099</strain>
    </source>
</reference>
<dbReference type="InterPro" id="IPR040404">
    <property type="entry name" value="Phylloplanin-like"/>
</dbReference>
<dbReference type="AlphaFoldDB" id="A0AAD4JCT6"/>
<dbReference type="PANTHER" id="PTHR34458:SF11">
    <property type="entry name" value="MD-2-RELATED LIPID-RECOGNITION DOMAIN-CONTAINING PROTEIN"/>
    <property type="match status" value="1"/>
</dbReference>
<evidence type="ECO:0000256" key="1">
    <source>
        <dbReference type="SAM" id="SignalP"/>
    </source>
</evidence>
<organism evidence="2 3">
    <name type="scientific">Perilla frutescens var. hirtella</name>
    <name type="common">Perilla citriodora</name>
    <name type="synonym">Perilla setoyensis</name>
    <dbReference type="NCBI Taxonomy" id="608512"/>
    <lineage>
        <taxon>Eukaryota</taxon>
        <taxon>Viridiplantae</taxon>
        <taxon>Streptophyta</taxon>
        <taxon>Embryophyta</taxon>
        <taxon>Tracheophyta</taxon>
        <taxon>Spermatophyta</taxon>
        <taxon>Magnoliopsida</taxon>
        <taxon>eudicotyledons</taxon>
        <taxon>Gunneridae</taxon>
        <taxon>Pentapetalae</taxon>
        <taxon>asterids</taxon>
        <taxon>lamiids</taxon>
        <taxon>Lamiales</taxon>
        <taxon>Lamiaceae</taxon>
        <taxon>Nepetoideae</taxon>
        <taxon>Elsholtzieae</taxon>
        <taxon>Perilla</taxon>
    </lineage>
</organism>
<proteinExistence type="predicted"/>
<dbReference type="PANTHER" id="PTHR34458">
    <property type="entry name" value="POLLEN OLE E 1 ALLERGEN AND EXTENSIN FAMILY PROTEIN-RELATED"/>
    <property type="match status" value="1"/>
</dbReference>
<keyword evidence="3" id="KW-1185">Reference proteome</keyword>
<feature type="signal peptide" evidence="1">
    <location>
        <begin position="1"/>
        <end position="27"/>
    </location>
</feature>
<sequence length="158" mass="15887">MAYNKAPAFTVMALILLAAANPPLAHAQSFNQINAVGQVCCTATGSCPGGPPIPGVVVSLNCSRLVGATVTLGQATTNATGFFNISVPNTLGILASGNILPCVIAIKLPLNQTICPLLNTATGTVAGLLTFVNSLLSSLVGLIGNFAVLGFLKVTLPV</sequence>
<comment type="caution">
    <text evidence="2">The sequence shown here is derived from an EMBL/GenBank/DDBJ whole genome shotgun (WGS) entry which is preliminary data.</text>
</comment>
<dbReference type="Proteomes" id="UP001190926">
    <property type="component" value="Unassembled WGS sequence"/>
</dbReference>
<protein>
    <submittedName>
        <fullName evidence="2">Uncharacterized protein</fullName>
    </submittedName>
</protein>